<evidence type="ECO:0000259" key="1">
    <source>
        <dbReference type="Pfam" id="PF12973"/>
    </source>
</evidence>
<dbReference type="InterPro" id="IPR011051">
    <property type="entry name" value="RmlC_Cupin_sf"/>
</dbReference>
<dbReference type="EMBL" id="LT984813">
    <property type="protein sequence ID" value="SPD63294.1"/>
    <property type="molecule type" value="Genomic_DNA"/>
</dbReference>
<dbReference type="InterPro" id="IPR025979">
    <property type="entry name" value="ChrR-like_cupin_dom"/>
</dbReference>
<feature type="domain" description="ChrR-like cupin" evidence="1">
    <location>
        <begin position="17"/>
        <end position="121"/>
    </location>
</feature>
<evidence type="ECO:0000313" key="3">
    <source>
        <dbReference type="Proteomes" id="UP000254259"/>
    </source>
</evidence>
<dbReference type="AlphaFoldDB" id="A0A375EYP5"/>
<sequence length="138" mass="15592">MNPSCPQPALPGIPPLEEVLLQSADMPWRPKSLPGLYEKMLWRDEATGASIALIRFDKGVSIPEPHSHASNQFMFCLQGRYEYTATQVVLTPGCFYWNPKGNVHGPTLAHEDTIVVEIYDGPHYPQKPSWYTDERDAH</sequence>
<protein>
    <submittedName>
        <fullName evidence="2">Cupin domain protein</fullName>
    </submittedName>
</protein>
<dbReference type="Pfam" id="PF12973">
    <property type="entry name" value="Cupin_7"/>
    <property type="match status" value="1"/>
</dbReference>
<evidence type="ECO:0000313" key="2">
    <source>
        <dbReference type="EMBL" id="SPD63294.1"/>
    </source>
</evidence>
<name>A0A375EYP5_9BURK</name>
<reference evidence="2 3" key="1">
    <citation type="submission" date="2018-01" db="EMBL/GenBank/DDBJ databases">
        <authorList>
            <person name="Clerissi C."/>
        </authorList>
    </citation>
    <scope>NUCLEOTIDE SEQUENCE [LARGE SCALE GENOMIC DNA]</scope>
    <source>
        <strain evidence="2">Cupriavidus taiwanensis SWF 66322</strain>
    </source>
</reference>
<proteinExistence type="predicted"/>
<dbReference type="InterPro" id="IPR014710">
    <property type="entry name" value="RmlC-like_jellyroll"/>
</dbReference>
<organism evidence="2 3">
    <name type="scientific">Cupriavidus taiwanensis</name>
    <dbReference type="NCBI Taxonomy" id="164546"/>
    <lineage>
        <taxon>Bacteria</taxon>
        <taxon>Pseudomonadati</taxon>
        <taxon>Pseudomonadota</taxon>
        <taxon>Betaproteobacteria</taxon>
        <taxon>Burkholderiales</taxon>
        <taxon>Burkholderiaceae</taxon>
        <taxon>Cupriavidus</taxon>
    </lineage>
</organism>
<dbReference type="RefSeq" id="WP_115679246.1">
    <property type="nucleotide sequence ID" value="NZ_JAQOLH010000064.1"/>
</dbReference>
<accession>A0A375EYP5</accession>
<dbReference type="SUPFAM" id="SSF51182">
    <property type="entry name" value="RmlC-like cupins"/>
    <property type="match status" value="1"/>
</dbReference>
<dbReference type="Proteomes" id="UP000254259">
    <property type="component" value="Chromosome CBM2636"/>
</dbReference>
<gene>
    <name evidence="2" type="ORF">CBM2636_10310</name>
</gene>
<dbReference type="Gene3D" id="2.60.120.10">
    <property type="entry name" value="Jelly Rolls"/>
    <property type="match status" value="1"/>
</dbReference>